<dbReference type="EMBL" id="ML001139">
    <property type="protein sequence ID" value="RKO83522.1"/>
    <property type="molecule type" value="Genomic_DNA"/>
</dbReference>
<organism evidence="1 2">
    <name type="scientific">Blyttiomyces helicus</name>
    <dbReference type="NCBI Taxonomy" id="388810"/>
    <lineage>
        <taxon>Eukaryota</taxon>
        <taxon>Fungi</taxon>
        <taxon>Fungi incertae sedis</taxon>
        <taxon>Chytridiomycota</taxon>
        <taxon>Chytridiomycota incertae sedis</taxon>
        <taxon>Chytridiomycetes</taxon>
        <taxon>Chytridiomycetes incertae sedis</taxon>
        <taxon>Blyttiomyces</taxon>
    </lineage>
</organism>
<dbReference type="AlphaFoldDB" id="A0A4P9VWH7"/>
<dbReference type="Proteomes" id="UP000269721">
    <property type="component" value="Unassembled WGS sequence"/>
</dbReference>
<evidence type="ECO:0000313" key="1">
    <source>
        <dbReference type="EMBL" id="RKO83522.1"/>
    </source>
</evidence>
<gene>
    <name evidence="1" type="ORF">BDK51DRAFT_41322</name>
</gene>
<protein>
    <recommendedName>
        <fullName evidence="3">F-box domain-containing protein</fullName>
    </recommendedName>
</protein>
<evidence type="ECO:0008006" key="3">
    <source>
        <dbReference type="Google" id="ProtNLM"/>
    </source>
</evidence>
<evidence type="ECO:0000313" key="2">
    <source>
        <dbReference type="Proteomes" id="UP000269721"/>
    </source>
</evidence>
<reference evidence="2" key="1">
    <citation type="journal article" date="2018" name="Nat. Microbiol.">
        <title>Leveraging single-cell genomics to expand the fungal tree of life.</title>
        <authorList>
            <person name="Ahrendt S.R."/>
            <person name="Quandt C.A."/>
            <person name="Ciobanu D."/>
            <person name="Clum A."/>
            <person name="Salamov A."/>
            <person name="Andreopoulos B."/>
            <person name="Cheng J.F."/>
            <person name="Woyke T."/>
            <person name="Pelin A."/>
            <person name="Henrissat B."/>
            <person name="Reynolds N.K."/>
            <person name="Benny G.L."/>
            <person name="Smith M.E."/>
            <person name="James T.Y."/>
            <person name="Grigoriev I.V."/>
        </authorList>
    </citation>
    <scope>NUCLEOTIDE SEQUENCE [LARGE SCALE GENOMIC DNA]</scope>
</reference>
<keyword evidence="2" id="KW-1185">Reference proteome</keyword>
<accession>A0A4P9VWH7</accession>
<sequence length="292" mass="31434">MGGIATSSGAARSAGRAADVGYGGLSMCSGTCSCDFGRSGLVVRRTEELWRSIDISEKLASLGDFNAIVKSSKAPIGLYIRAVAVQYPSRLTSPRKSPFPMALTLLPNLRCLSLISSCPRLRAAAKDFWKSDRRGKAIIEGVRRLRSRQYKADNDDDVETAINCATGLNLLAWTGIASASEQVAANSPMLKAALISHLSSLQLHGYDVRDDTAIPLLRRCPPITRLCLFNTAVTTATILALKSHRPLTMLTLAADRETDLRLFATEDAESALPELLSARGALLARLFIGEAR</sequence>
<name>A0A4P9VWH7_9FUNG</name>
<proteinExistence type="predicted"/>